<gene>
    <name evidence="2" type="ORF">AHMF7605_24120</name>
</gene>
<sequence>MTEEFAKHFAAEWVASWNSHDLDRILEHYTNDFSITTPMALKIIPESNGVVAGKNKVRAYWEQGLKLIPNLHFEMIDVLVGMNGLTIYYRNTATGRKTVEVMFFNEQQKVEKAFAMYS</sequence>
<accession>A0A2T2YLH7</accession>
<dbReference type="SUPFAM" id="SSF54427">
    <property type="entry name" value="NTF2-like"/>
    <property type="match status" value="1"/>
</dbReference>
<evidence type="ECO:0000259" key="1">
    <source>
        <dbReference type="Pfam" id="PF12680"/>
    </source>
</evidence>
<dbReference type="Pfam" id="PF12680">
    <property type="entry name" value="SnoaL_2"/>
    <property type="match status" value="1"/>
</dbReference>
<dbReference type="InterPro" id="IPR032710">
    <property type="entry name" value="NTF2-like_dom_sf"/>
</dbReference>
<dbReference type="Proteomes" id="UP000240357">
    <property type="component" value="Unassembled WGS sequence"/>
</dbReference>
<feature type="domain" description="SnoaL-like" evidence="1">
    <location>
        <begin position="11"/>
        <end position="99"/>
    </location>
</feature>
<protein>
    <submittedName>
        <fullName evidence="2">Nuclear transport factor 2 family protein</fullName>
    </submittedName>
</protein>
<dbReference type="RefSeq" id="WP_106932539.1">
    <property type="nucleotide sequence ID" value="NZ_PYFT01000001.1"/>
</dbReference>
<proteinExistence type="predicted"/>
<reference evidence="2 3" key="1">
    <citation type="submission" date="2018-03" db="EMBL/GenBank/DDBJ databases">
        <title>Adhaeribacter sp. HMF7605 Genome sequencing and assembly.</title>
        <authorList>
            <person name="Kang H."/>
            <person name="Kang J."/>
            <person name="Cha I."/>
            <person name="Kim H."/>
            <person name="Joh K."/>
        </authorList>
    </citation>
    <scope>NUCLEOTIDE SEQUENCE [LARGE SCALE GENOMIC DNA]</scope>
    <source>
        <strain evidence="2 3">HMF7605</strain>
    </source>
</reference>
<dbReference type="OrthoDB" id="333383at2"/>
<name>A0A2T2YLH7_9BACT</name>
<dbReference type="InterPro" id="IPR037401">
    <property type="entry name" value="SnoaL-like"/>
</dbReference>
<evidence type="ECO:0000313" key="3">
    <source>
        <dbReference type="Proteomes" id="UP000240357"/>
    </source>
</evidence>
<dbReference type="Gene3D" id="3.10.450.50">
    <property type="match status" value="1"/>
</dbReference>
<evidence type="ECO:0000313" key="2">
    <source>
        <dbReference type="EMBL" id="PSR56361.1"/>
    </source>
</evidence>
<organism evidence="2 3">
    <name type="scientific">Adhaeribacter arboris</name>
    <dbReference type="NCBI Taxonomy" id="2072846"/>
    <lineage>
        <taxon>Bacteria</taxon>
        <taxon>Pseudomonadati</taxon>
        <taxon>Bacteroidota</taxon>
        <taxon>Cytophagia</taxon>
        <taxon>Cytophagales</taxon>
        <taxon>Hymenobacteraceae</taxon>
        <taxon>Adhaeribacter</taxon>
    </lineage>
</organism>
<comment type="caution">
    <text evidence="2">The sequence shown here is derived from an EMBL/GenBank/DDBJ whole genome shotgun (WGS) entry which is preliminary data.</text>
</comment>
<dbReference type="EMBL" id="PYFT01000001">
    <property type="protein sequence ID" value="PSR56361.1"/>
    <property type="molecule type" value="Genomic_DNA"/>
</dbReference>
<keyword evidence="3" id="KW-1185">Reference proteome</keyword>
<dbReference type="AlphaFoldDB" id="A0A2T2YLH7"/>